<dbReference type="EMBL" id="CP040817">
    <property type="protein sequence ID" value="QYM91354.1"/>
    <property type="molecule type" value="Genomic_DNA"/>
</dbReference>
<sequence length="294" mass="33468">MFNLFALTDDPSNRRLRFSLSLDVQRDLTSYLREQEDMFNASGQDEISFDGKYKPDPGEVLVIDQFDDIDGLADALINPLSIPEVSPTPDKFSEIKALFSGYIDSDGVATVLIQHFDKRRVISTNGLSIFHSSNVYKKIEGIGLTIDSKLSAVLRGSSLKFHSFHLLRQIFDVSEYYKEATDGDIRQFANMSSISVENTDDLVSISDTWVRRKLWLISQSQILEKIPVSEIKTIATEFNIELEVENNNGIEKLIIPTDKKKLKAMLRFLDEDYYKSPLLENYYLANSKRLAQGD</sequence>
<evidence type="ECO:0000313" key="2">
    <source>
        <dbReference type="Proteomes" id="UP000824976"/>
    </source>
</evidence>
<dbReference type="Proteomes" id="UP000824976">
    <property type="component" value="Chromosome"/>
</dbReference>
<proteinExistence type="predicted"/>
<protein>
    <submittedName>
        <fullName evidence="1">DUF4868 domain-containing protein</fullName>
    </submittedName>
</protein>
<name>A0ABX8W026_9GAMM</name>
<dbReference type="InterPro" id="IPR032359">
    <property type="entry name" value="KwaB-like"/>
</dbReference>
<accession>A0ABX8W026</accession>
<dbReference type="Pfam" id="PF16162">
    <property type="entry name" value="KwaB"/>
    <property type="match status" value="1"/>
</dbReference>
<dbReference type="RefSeq" id="WP_192991081.1">
    <property type="nucleotide sequence ID" value="NZ_CP040817.1"/>
</dbReference>
<keyword evidence="2" id="KW-1185">Reference proteome</keyword>
<gene>
    <name evidence="1" type="ORF">FGI21_05395</name>
</gene>
<organism evidence="1 2">
    <name type="scientific">Dickeya zeae</name>
    <dbReference type="NCBI Taxonomy" id="204042"/>
    <lineage>
        <taxon>Bacteria</taxon>
        <taxon>Pseudomonadati</taxon>
        <taxon>Pseudomonadota</taxon>
        <taxon>Gammaproteobacteria</taxon>
        <taxon>Enterobacterales</taxon>
        <taxon>Pectobacteriaceae</taxon>
        <taxon>Dickeya</taxon>
    </lineage>
</organism>
<reference evidence="1 2" key="1">
    <citation type="submission" date="2019-06" db="EMBL/GenBank/DDBJ databases">
        <title>Complete genome of Dickeya zeae PL65.</title>
        <authorList>
            <person name="Boluk G."/>
            <person name="Arif M."/>
        </authorList>
    </citation>
    <scope>NUCLEOTIDE SEQUENCE [LARGE SCALE GENOMIC DNA]</scope>
    <source>
        <strain evidence="1 2">PL65</strain>
    </source>
</reference>
<evidence type="ECO:0000313" key="1">
    <source>
        <dbReference type="EMBL" id="QYM91354.1"/>
    </source>
</evidence>